<reference evidence="3" key="1">
    <citation type="submission" date="2018-12" db="EMBL/GenBank/DDBJ databases">
        <authorList>
            <person name="Will S."/>
            <person name="Neumann-Schaal M."/>
            <person name="Henke P."/>
        </authorList>
    </citation>
    <scope>NUCLEOTIDE SEQUENCE</scope>
    <source>
        <strain evidence="3">PCC 7102</strain>
    </source>
</reference>
<dbReference type="Proteomes" id="UP000271624">
    <property type="component" value="Unassembled WGS sequence"/>
</dbReference>
<dbReference type="RefSeq" id="WP_127086112.1">
    <property type="nucleotide sequence ID" value="NZ_RSCL01000028.1"/>
</dbReference>
<accession>A0A433UXW1</accession>
<keyword evidence="1" id="KW-0732">Signal</keyword>
<evidence type="ECO:0000313" key="3">
    <source>
        <dbReference type="EMBL" id="RUS98673.1"/>
    </source>
</evidence>
<name>A0A433UXW1_9CYAN</name>
<dbReference type="InterPro" id="IPR024983">
    <property type="entry name" value="CHAT_dom"/>
</dbReference>
<dbReference type="AlphaFoldDB" id="A0A433UXW1"/>
<feature type="domain" description="CHAT" evidence="2">
    <location>
        <begin position="109"/>
        <end position="383"/>
    </location>
</feature>
<feature type="chain" id="PRO_5030092478" description="CHAT domain-containing protein" evidence="1">
    <location>
        <begin position="32"/>
        <end position="384"/>
    </location>
</feature>
<evidence type="ECO:0000313" key="4">
    <source>
        <dbReference type="Proteomes" id="UP000271624"/>
    </source>
</evidence>
<sequence>MKGAQNILKTLISISAISILSLSSISSSSIAIQSNKSLYKQVAQQQNATLVEYSIITNNSQETALYIWVIKPTGKVIFRQVDLNAWRQKENSSLTDLITKARHETDSTQTLKKLYQILIQPIANTLPQKAEERVIIVPQGALFRLPFAALPDSNGKYLIEKHTISTTPSIEALDLLYKRKTRKQKTSESLIVGNATLPKTSFKSCNPTNLSPLPGAEQEAEHIAVILKTQALTRDKATETAVLARISKAGIIHLATSSCKNDDSSIISLATSNQDDGWLTAEEIQKLQIQADLVVLNSYDTALEKMTADGIVGLSRAFLTAGANSVITSLWDVDDATTASLMISFYENYSKSHRGAGALRQAMLKTMKKYPNPRYWAAFTLIGT</sequence>
<keyword evidence="4" id="KW-1185">Reference proteome</keyword>
<dbReference type="OrthoDB" id="443153at2"/>
<dbReference type="PANTHER" id="PTHR10098">
    <property type="entry name" value="RAPSYN-RELATED"/>
    <property type="match status" value="1"/>
</dbReference>
<comment type="caution">
    <text evidence="3">The sequence shown here is derived from an EMBL/GenBank/DDBJ whole genome shotgun (WGS) entry which is preliminary data.</text>
</comment>
<organism evidence="3 4">
    <name type="scientific">Dulcicalothrix desertica PCC 7102</name>
    <dbReference type="NCBI Taxonomy" id="232991"/>
    <lineage>
        <taxon>Bacteria</taxon>
        <taxon>Bacillati</taxon>
        <taxon>Cyanobacteriota</taxon>
        <taxon>Cyanophyceae</taxon>
        <taxon>Nostocales</taxon>
        <taxon>Calotrichaceae</taxon>
        <taxon>Dulcicalothrix</taxon>
    </lineage>
</organism>
<protein>
    <recommendedName>
        <fullName evidence="2">CHAT domain-containing protein</fullName>
    </recommendedName>
</protein>
<reference evidence="3" key="2">
    <citation type="journal article" date="2019" name="Genome Biol. Evol.">
        <title>Day and night: Metabolic profiles and evolutionary relationships of six axenic non-marine cyanobacteria.</title>
        <authorList>
            <person name="Will S.E."/>
            <person name="Henke P."/>
            <person name="Boedeker C."/>
            <person name="Huang S."/>
            <person name="Brinkmann H."/>
            <person name="Rohde M."/>
            <person name="Jarek M."/>
            <person name="Friedl T."/>
            <person name="Seufert S."/>
            <person name="Schumacher M."/>
            <person name="Overmann J."/>
            <person name="Neumann-Schaal M."/>
            <person name="Petersen J."/>
        </authorList>
    </citation>
    <scope>NUCLEOTIDE SEQUENCE [LARGE SCALE GENOMIC DNA]</scope>
    <source>
        <strain evidence="3">PCC 7102</strain>
    </source>
</reference>
<dbReference type="Pfam" id="PF12770">
    <property type="entry name" value="CHAT"/>
    <property type="match status" value="1"/>
</dbReference>
<gene>
    <name evidence="3" type="ORF">DSM106972_080590</name>
</gene>
<proteinExistence type="predicted"/>
<evidence type="ECO:0000259" key="2">
    <source>
        <dbReference type="Pfam" id="PF12770"/>
    </source>
</evidence>
<evidence type="ECO:0000256" key="1">
    <source>
        <dbReference type="SAM" id="SignalP"/>
    </source>
</evidence>
<dbReference type="EMBL" id="RSCL01000028">
    <property type="protein sequence ID" value="RUS98673.1"/>
    <property type="molecule type" value="Genomic_DNA"/>
</dbReference>
<dbReference type="PANTHER" id="PTHR10098:SF108">
    <property type="entry name" value="TETRATRICOPEPTIDE REPEAT PROTEIN 28"/>
    <property type="match status" value="1"/>
</dbReference>
<feature type="signal peptide" evidence="1">
    <location>
        <begin position="1"/>
        <end position="31"/>
    </location>
</feature>